<accession>A0A2S5SSB4</accession>
<gene>
    <name evidence="3" type="ORF">C1704_13295</name>
</gene>
<evidence type="ECO:0000313" key="3">
    <source>
        <dbReference type="EMBL" id="PPE65603.1"/>
    </source>
</evidence>
<dbReference type="RefSeq" id="WP_104303225.1">
    <property type="nucleotide sequence ID" value="NZ_PSNX01000012.1"/>
</dbReference>
<keyword evidence="4" id="KW-1185">Reference proteome</keyword>
<evidence type="ECO:0000256" key="2">
    <source>
        <dbReference type="SAM" id="Phobius"/>
    </source>
</evidence>
<proteinExistence type="predicted"/>
<keyword evidence="3" id="KW-0808">Transferase</keyword>
<organism evidence="3 4">
    <name type="scientific">Caldimonas caldifontis</name>
    <dbReference type="NCBI Taxonomy" id="1452508"/>
    <lineage>
        <taxon>Bacteria</taxon>
        <taxon>Pseudomonadati</taxon>
        <taxon>Pseudomonadota</taxon>
        <taxon>Betaproteobacteria</taxon>
        <taxon>Burkholderiales</taxon>
        <taxon>Sphaerotilaceae</taxon>
        <taxon>Caldimonas</taxon>
    </lineage>
</organism>
<dbReference type="OrthoDB" id="8563966at2"/>
<dbReference type="GO" id="GO:0016301">
    <property type="term" value="F:kinase activity"/>
    <property type="evidence" value="ECO:0007669"/>
    <property type="project" value="UniProtKB-KW"/>
</dbReference>
<keyword evidence="3" id="KW-0418">Kinase</keyword>
<keyword evidence="2" id="KW-0472">Membrane</keyword>
<feature type="region of interest" description="Disordered" evidence="1">
    <location>
        <begin position="151"/>
        <end position="177"/>
    </location>
</feature>
<dbReference type="Proteomes" id="UP000238605">
    <property type="component" value="Unassembled WGS sequence"/>
</dbReference>
<dbReference type="AlphaFoldDB" id="A0A2S5SSB4"/>
<feature type="transmembrane region" description="Helical" evidence="2">
    <location>
        <begin position="45"/>
        <end position="64"/>
    </location>
</feature>
<keyword evidence="2" id="KW-0812">Transmembrane</keyword>
<keyword evidence="2" id="KW-1133">Transmembrane helix</keyword>
<comment type="caution">
    <text evidence="3">The sequence shown here is derived from an EMBL/GenBank/DDBJ whole genome shotgun (WGS) entry which is preliminary data.</text>
</comment>
<feature type="compositionally biased region" description="Low complexity" evidence="1">
    <location>
        <begin position="157"/>
        <end position="167"/>
    </location>
</feature>
<protein>
    <submittedName>
        <fullName evidence="3">Signal transduction histidine kinase</fullName>
    </submittedName>
</protein>
<name>A0A2S5SSB4_9BURK</name>
<dbReference type="EMBL" id="PSNX01000012">
    <property type="protein sequence ID" value="PPE65603.1"/>
    <property type="molecule type" value="Genomic_DNA"/>
</dbReference>
<evidence type="ECO:0000313" key="4">
    <source>
        <dbReference type="Proteomes" id="UP000238605"/>
    </source>
</evidence>
<sequence>MSLRTVLLGLVLALIALFAALNWPAIVAPTEVFLLFAHTQAPLGLVLLALLAIEAVAFLTYIAVMQAQRLAETRRLMHEAREQRDLAEKAETSRYTELRQWLKQELSTLRQDVSTVSGEVGAQTRRLDDSLRQALTDTGNGLAAQLGEIEDKLDRQAAPSGATAASAVDGAGSDPVR</sequence>
<reference evidence="3 4" key="1">
    <citation type="submission" date="2018-02" db="EMBL/GenBank/DDBJ databases">
        <title>Reclassifiation of [Polyangium] brachysporum DSM 7029 as Guopingzhaonella breviflexa gen. nov., sp. nov., a member of the family Comamonadaceae.</title>
        <authorList>
            <person name="Tang B."/>
        </authorList>
    </citation>
    <scope>NUCLEOTIDE SEQUENCE [LARGE SCALE GENOMIC DNA]</scope>
    <source>
        <strain evidence="3 4">BCRC 80649</strain>
    </source>
</reference>
<evidence type="ECO:0000256" key="1">
    <source>
        <dbReference type="SAM" id="MobiDB-lite"/>
    </source>
</evidence>